<dbReference type="Pfam" id="PF23151">
    <property type="entry name" value="NuiA_2"/>
    <property type="match status" value="1"/>
</dbReference>
<organism evidence="2 3">
    <name type="scientific">Schizosaccharomyces cryophilus (strain OY26 / ATCC MYA-4695 / CBS 11777 / NBRC 106824 / NRRL Y48691)</name>
    <name type="common">Fission yeast</name>
    <dbReference type="NCBI Taxonomy" id="653667"/>
    <lineage>
        <taxon>Eukaryota</taxon>
        <taxon>Fungi</taxon>
        <taxon>Dikarya</taxon>
        <taxon>Ascomycota</taxon>
        <taxon>Taphrinomycotina</taxon>
        <taxon>Schizosaccharomycetes</taxon>
        <taxon>Schizosaccharomycetales</taxon>
        <taxon>Schizosaccharomycetaceae</taxon>
        <taxon>Schizosaccharomyces</taxon>
    </lineage>
</organism>
<accession>S9VX10</accession>
<dbReference type="EMBL" id="KE546990">
    <property type="protein sequence ID" value="EPY52203.1"/>
    <property type="molecule type" value="Genomic_DNA"/>
</dbReference>
<dbReference type="STRING" id="653667.S9VX10"/>
<protein>
    <submittedName>
        <fullName evidence="2">Uncharacterized protein</fullName>
    </submittedName>
</protein>
<dbReference type="OMA" id="DEIFHPI"/>
<evidence type="ECO:0000313" key="2">
    <source>
        <dbReference type="EMBL" id="EPY52203.1"/>
    </source>
</evidence>
<feature type="region of interest" description="Disordered" evidence="1">
    <location>
        <begin position="10"/>
        <end position="38"/>
    </location>
</feature>
<dbReference type="AlphaFoldDB" id="S9VX10"/>
<dbReference type="OrthoDB" id="5366485at2759"/>
<dbReference type="GeneID" id="25039173"/>
<dbReference type="InterPro" id="IPR056539">
    <property type="entry name" value="NuiA-like"/>
</dbReference>
<keyword evidence="3" id="KW-1185">Reference proteome</keyword>
<dbReference type="PANTHER" id="PTHR42093">
    <property type="match status" value="1"/>
</dbReference>
<sequence length="142" mass="15929">MSDEVYQQFLDAANAPVPSPPPRSPSEVPSRWMKSTGNLPNSAPLNALSEQVKGQYYISESDEIFHPIYLEKLPSNFRNIDKEEFDPHNKYGSIMKAVQSCCSSGSVQIFSYEETDVKTIYYILSQLDNGGWCGLTTMAVYT</sequence>
<name>S9VX10_SCHCR</name>
<dbReference type="PANTHER" id="PTHR42093:SF1">
    <property type="match status" value="1"/>
</dbReference>
<dbReference type="RefSeq" id="XP_013023586.1">
    <property type="nucleotide sequence ID" value="XM_013168132.1"/>
</dbReference>
<reference evidence="2 3" key="1">
    <citation type="journal article" date="2011" name="Science">
        <title>Comparative functional genomics of the fission yeasts.</title>
        <authorList>
            <person name="Rhind N."/>
            <person name="Chen Z."/>
            <person name="Yassour M."/>
            <person name="Thompson D.A."/>
            <person name="Haas B.J."/>
            <person name="Habib N."/>
            <person name="Wapinski I."/>
            <person name="Roy S."/>
            <person name="Lin M.F."/>
            <person name="Heiman D.I."/>
            <person name="Young S.K."/>
            <person name="Furuya K."/>
            <person name="Guo Y."/>
            <person name="Pidoux A."/>
            <person name="Chen H.M."/>
            <person name="Robbertse B."/>
            <person name="Goldberg J.M."/>
            <person name="Aoki K."/>
            <person name="Bayne E.H."/>
            <person name="Berlin A.M."/>
            <person name="Desjardins C.A."/>
            <person name="Dobbs E."/>
            <person name="Dukaj L."/>
            <person name="Fan L."/>
            <person name="FitzGerald M.G."/>
            <person name="French C."/>
            <person name="Gujja S."/>
            <person name="Hansen K."/>
            <person name="Keifenheim D."/>
            <person name="Levin J.Z."/>
            <person name="Mosher R.A."/>
            <person name="Mueller C.A."/>
            <person name="Pfiffner J."/>
            <person name="Priest M."/>
            <person name="Russ C."/>
            <person name="Smialowska A."/>
            <person name="Swoboda P."/>
            <person name="Sykes S.M."/>
            <person name="Vaughn M."/>
            <person name="Vengrova S."/>
            <person name="Yoder R."/>
            <person name="Zeng Q."/>
            <person name="Allshire R."/>
            <person name="Baulcombe D."/>
            <person name="Birren B.W."/>
            <person name="Brown W."/>
            <person name="Ekwall K."/>
            <person name="Kellis M."/>
            <person name="Leatherwood J."/>
            <person name="Levin H."/>
            <person name="Margalit H."/>
            <person name="Martienssen R."/>
            <person name="Nieduszynski C.A."/>
            <person name="Spatafora J.W."/>
            <person name="Friedman N."/>
            <person name="Dalgaard J.Z."/>
            <person name="Baumann P."/>
            <person name="Niki H."/>
            <person name="Regev A."/>
            <person name="Nusbaum C."/>
        </authorList>
    </citation>
    <scope>NUCLEOTIDE SEQUENCE [LARGE SCALE GENOMIC DNA]</scope>
    <source>
        <strain evidence="3">OY26 / ATCC MYA-4695 / CBS 11777 / NBRC 106824 / NRRL Y48691</strain>
    </source>
</reference>
<proteinExistence type="predicted"/>
<evidence type="ECO:0000256" key="1">
    <source>
        <dbReference type="SAM" id="MobiDB-lite"/>
    </source>
</evidence>
<dbReference type="Proteomes" id="UP000015464">
    <property type="component" value="Unassembled WGS sequence"/>
</dbReference>
<evidence type="ECO:0000313" key="3">
    <source>
        <dbReference type="Proteomes" id="UP000015464"/>
    </source>
</evidence>
<dbReference type="HOGENOM" id="CLU_092474_2_0_1"/>
<gene>
    <name evidence="2" type="ORF">SPOG_04860</name>
</gene>